<dbReference type="Pfam" id="PF03022">
    <property type="entry name" value="MRJP"/>
    <property type="match status" value="1"/>
</dbReference>
<sequence length="345" mass="38844">MNNTKDNKLIEVAQFGKSMAIGLSVNQDNRVFVSFPNYDGAGHLALAEVVDGELHPYPDTAWNNKSLEQSRFLRIQDLFVDAEDFLWVLDSKPAASGDIFATGGNEKSGHFKLVKINTQTNRVEDTYLFEDLDKSKSALNDVRVDTEKNLAYFSDPGTASIVVLDLQTRKTRQVLANTNFTLADDIVLEYDGVKMQDKDGNPFSSHINSIALTHDFKYFYFKPINKRNLYRIETAYLANTTLTDQDLSEKVEDLGDVGITHGMVADAIGNIYFASSEDFKITYITADGVLSTLLEDPQLIWPDSFGIGTDGYLYFTCAQLQRLPQWNDGDDKTDYPYRAFKVRLP</sequence>
<dbReference type="EMBL" id="JBHUMB010000014">
    <property type="protein sequence ID" value="MFD2744224.1"/>
    <property type="molecule type" value="Genomic_DNA"/>
</dbReference>
<dbReference type="PANTHER" id="PTHR10009">
    <property type="entry name" value="PROTEIN YELLOW-RELATED"/>
    <property type="match status" value="1"/>
</dbReference>
<dbReference type="InterPro" id="IPR011042">
    <property type="entry name" value="6-blade_b-propeller_TolB-like"/>
</dbReference>
<evidence type="ECO:0000256" key="1">
    <source>
        <dbReference type="ARBA" id="ARBA00004613"/>
    </source>
</evidence>
<dbReference type="Gene3D" id="2.120.10.30">
    <property type="entry name" value="TolB, C-terminal domain"/>
    <property type="match status" value="1"/>
</dbReference>
<reference evidence="4" key="1">
    <citation type="journal article" date="2019" name="Int. J. Syst. Evol. Microbiol.">
        <title>The Global Catalogue of Microorganisms (GCM) 10K type strain sequencing project: providing services to taxonomists for standard genome sequencing and annotation.</title>
        <authorList>
            <consortium name="The Broad Institute Genomics Platform"/>
            <consortium name="The Broad Institute Genome Sequencing Center for Infectious Disease"/>
            <person name="Wu L."/>
            <person name="Ma J."/>
        </authorList>
    </citation>
    <scope>NUCLEOTIDE SEQUENCE [LARGE SCALE GENOMIC DNA]</scope>
    <source>
        <strain evidence="4">KCTC 42247</strain>
    </source>
</reference>
<evidence type="ECO:0000256" key="2">
    <source>
        <dbReference type="ARBA" id="ARBA00022525"/>
    </source>
</evidence>
<evidence type="ECO:0000313" key="4">
    <source>
        <dbReference type="Proteomes" id="UP001597418"/>
    </source>
</evidence>
<dbReference type="SUPFAM" id="SSF63829">
    <property type="entry name" value="Calcium-dependent phosphotriesterase"/>
    <property type="match status" value="1"/>
</dbReference>
<comment type="subcellular location">
    <subcellularLocation>
        <location evidence="1">Secreted</location>
    </subcellularLocation>
</comment>
<dbReference type="PANTHER" id="PTHR10009:SF18">
    <property type="entry name" value="PROTEIN YELLOW-LIKE PROTEIN"/>
    <property type="match status" value="1"/>
</dbReference>
<proteinExistence type="predicted"/>
<accession>A0ABW5UEC0</accession>
<protein>
    <submittedName>
        <fullName evidence="3">L-dopachrome tautomerase-related protein</fullName>
    </submittedName>
</protein>
<gene>
    <name evidence="3" type="ORF">ACFSQ6_12565</name>
</gene>
<dbReference type="InterPro" id="IPR017996">
    <property type="entry name" value="MRJP/yellow-related"/>
</dbReference>
<dbReference type="RefSeq" id="WP_066751244.1">
    <property type="nucleotide sequence ID" value="NZ_JBHUMB010000014.1"/>
</dbReference>
<comment type="caution">
    <text evidence="3">The sequence shown here is derived from an EMBL/GenBank/DDBJ whole genome shotgun (WGS) entry which is preliminary data.</text>
</comment>
<evidence type="ECO:0000313" key="3">
    <source>
        <dbReference type="EMBL" id="MFD2744224.1"/>
    </source>
</evidence>
<keyword evidence="4" id="KW-1185">Reference proteome</keyword>
<dbReference type="Proteomes" id="UP001597418">
    <property type="component" value="Unassembled WGS sequence"/>
</dbReference>
<keyword evidence="2" id="KW-0964">Secreted</keyword>
<name>A0ABW5UEC0_9SPHI</name>
<organism evidence="3 4">
    <name type="scientific">Sphingobacterium populi</name>
    <dbReference type="NCBI Taxonomy" id="1812824"/>
    <lineage>
        <taxon>Bacteria</taxon>
        <taxon>Pseudomonadati</taxon>
        <taxon>Bacteroidota</taxon>
        <taxon>Sphingobacteriia</taxon>
        <taxon>Sphingobacteriales</taxon>
        <taxon>Sphingobacteriaceae</taxon>
        <taxon>Sphingobacterium</taxon>
    </lineage>
</organism>